<reference evidence="3 4" key="1">
    <citation type="journal article" date="2012" name="PLoS Pathog.">
        <title>Diverse lifestyles and strategies of plant pathogenesis encoded in the genomes of eighteen Dothideomycetes fungi.</title>
        <authorList>
            <person name="Ohm R.A."/>
            <person name="Feau N."/>
            <person name="Henrissat B."/>
            <person name="Schoch C.L."/>
            <person name="Horwitz B.A."/>
            <person name="Barry K.W."/>
            <person name="Condon B.J."/>
            <person name="Copeland A.C."/>
            <person name="Dhillon B."/>
            <person name="Glaser F."/>
            <person name="Hesse C.N."/>
            <person name="Kosti I."/>
            <person name="LaButti K."/>
            <person name="Lindquist E.A."/>
            <person name="Lucas S."/>
            <person name="Salamov A.A."/>
            <person name="Bradshaw R.E."/>
            <person name="Ciuffetti L."/>
            <person name="Hamelin R.C."/>
            <person name="Kema G.H.J."/>
            <person name="Lawrence C."/>
            <person name="Scott J.A."/>
            <person name="Spatafora J.W."/>
            <person name="Turgeon B.G."/>
            <person name="de Wit P.J.G.M."/>
            <person name="Zhong S."/>
            <person name="Goodwin S.B."/>
            <person name="Grigoriev I.V."/>
        </authorList>
    </citation>
    <scope>NUCLEOTIDE SEQUENCE [LARGE SCALE GENOMIC DNA]</scope>
    <source>
        <strain evidence="3 4">UAMH 10762</strain>
    </source>
</reference>
<dbReference type="InterPro" id="IPR052586">
    <property type="entry name" value="ASCC2"/>
</dbReference>
<gene>
    <name evidence="3" type="ORF">BAUCODRAFT_30456</name>
</gene>
<keyword evidence="4" id="KW-1185">Reference proteome</keyword>
<dbReference type="CDD" id="cd14364">
    <property type="entry name" value="CUE_ASCC2"/>
    <property type="match status" value="1"/>
</dbReference>
<dbReference type="HOGENOM" id="CLU_026590_0_0_1"/>
<dbReference type="AlphaFoldDB" id="M2NKQ3"/>
<organism evidence="3 4">
    <name type="scientific">Baudoinia panamericana (strain UAMH 10762)</name>
    <name type="common">Angels' share fungus</name>
    <name type="synonym">Baudoinia compniacensis (strain UAMH 10762)</name>
    <dbReference type="NCBI Taxonomy" id="717646"/>
    <lineage>
        <taxon>Eukaryota</taxon>
        <taxon>Fungi</taxon>
        <taxon>Dikarya</taxon>
        <taxon>Ascomycota</taxon>
        <taxon>Pezizomycotina</taxon>
        <taxon>Dothideomycetes</taxon>
        <taxon>Dothideomycetidae</taxon>
        <taxon>Mycosphaerellales</taxon>
        <taxon>Teratosphaeriaceae</taxon>
        <taxon>Baudoinia</taxon>
    </lineage>
</organism>
<dbReference type="Pfam" id="PF02845">
    <property type="entry name" value="CUE"/>
    <property type="match status" value="1"/>
</dbReference>
<dbReference type="KEGG" id="bcom:BAUCODRAFT_30456"/>
<evidence type="ECO:0000256" key="1">
    <source>
        <dbReference type="SAM" id="MobiDB-lite"/>
    </source>
</evidence>
<dbReference type="RefSeq" id="XP_007672515.1">
    <property type="nucleotide sequence ID" value="XM_007674325.1"/>
</dbReference>
<dbReference type="Gene3D" id="1.10.8.10">
    <property type="entry name" value="DNA helicase RuvA subunit, C-terminal domain"/>
    <property type="match status" value="1"/>
</dbReference>
<feature type="region of interest" description="Disordered" evidence="1">
    <location>
        <begin position="391"/>
        <end position="411"/>
    </location>
</feature>
<evidence type="ECO:0000313" key="3">
    <source>
        <dbReference type="EMBL" id="EMD00015.1"/>
    </source>
</evidence>
<feature type="compositionally biased region" description="Basic residues" evidence="1">
    <location>
        <begin position="632"/>
        <end position="646"/>
    </location>
</feature>
<feature type="compositionally biased region" description="Gly residues" evidence="1">
    <location>
        <begin position="600"/>
        <end position="610"/>
    </location>
</feature>
<dbReference type="InterPro" id="IPR009060">
    <property type="entry name" value="UBA-like_sf"/>
</dbReference>
<dbReference type="InterPro" id="IPR041800">
    <property type="entry name" value="ASCC2_CUE"/>
</dbReference>
<dbReference type="PROSITE" id="PS51140">
    <property type="entry name" value="CUE"/>
    <property type="match status" value="1"/>
</dbReference>
<dbReference type="GeneID" id="19111230"/>
<dbReference type="InterPro" id="IPR003892">
    <property type="entry name" value="CUE"/>
</dbReference>
<evidence type="ECO:0000259" key="2">
    <source>
        <dbReference type="PROSITE" id="PS51140"/>
    </source>
</evidence>
<dbReference type="OMA" id="KMSLVTQ"/>
<sequence>MDHPVNGLHPPPLASLPPAEIRLAIAPPEWEACLDAWLIVTNLYLNLSFRQLATDGLDNLVDFLPRFYQELASAEPHDGTLSGSKAQSLRRQCFMLFDRMISEDTVPPTMLQWKFLSNVCRVHMRSAALSRLMATLWKRRSSSIQSTLQNRKKDLTALLESPDPGVAVLELVELAPVMRASADIGAFFLTGTDFMDALSSAYTNFAVDKQRVALVTVAYLGLLAQVKLEHANLSALSDALYGLKAQADRQGSIATLLADLITNTPLVGRLRQAGSGAPAERLHKLLDTLELYRMPSIERGHRHRHRKMAKGKRKATHVNGELHVHRMSLVGQIQDLFPDLGAGFVLRLLDEYGDNVEQVTAHLLDDSLPPHLQSLERSEQAPIYDSDTHEEIDHLAPRSTPPPPDPCVPDRRNVFDDDEILTADAAHLHIGKRADRTESLQPNKAAILSALAAFDADDDERDDTYDVEDVGGTVDTAHPDGEPGTAAKVTLEENEMALFNSYKATPELFGRTFDVRRGQARSALKAETGMTDEAIEGWAIMLQRDPRRAKKLEERFTHFNCAQPALASTAYRDSEDTEDSDAQQSGRSSGFRGRGRGGRGRGGGRAGGVAGPSSDPSTAAAQRRKEANKSSRANHNRRDQRARKMARGGFAG</sequence>
<protein>
    <recommendedName>
        <fullName evidence="2">CUE domain-containing protein</fullName>
    </recommendedName>
</protein>
<dbReference type="EMBL" id="KB445551">
    <property type="protein sequence ID" value="EMD00015.1"/>
    <property type="molecule type" value="Genomic_DNA"/>
</dbReference>
<proteinExistence type="predicted"/>
<dbReference type="SMART" id="SM00546">
    <property type="entry name" value="CUE"/>
    <property type="match status" value="1"/>
</dbReference>
<dbReference type="PANTHER" id="PTHR21494:SF0">
    <property type="entry name" value="ACTIVATING SIGNAL COINTEGRATOR 1 COMPLEX SUBUNIT 2"/>
    <property type="match status" value="1"/>
</dbReference>
<dbReference type="OrthoDB" id="5577209at2759"/>
<dbReference type="Proteomes" id="UP000011761">
    <property type="component" value="Unassembled WGS sequence"/>
</dbReference>
<dbReference type="GO" id="GO:0043130">
    <property type="term" value="F:ubiquitin binding"/>
    <property type="evidence" value="ECO:0007669"/>
    <property type="project" value="InterPro"/>
</dbReference>
<dbReference type="SUPFAM" id="SSF46934">
    <property type="entry name" value="UBA-like"/>
    <property type="match status" value="1"/>
</dbReference>
<dbReference type="PANTHER" id="PTHR21494">
    <property type="entry name" value="ACTIVATING SIGNAL COINTEGRATOR 1 COMPLEX SUBUNIT 2 ASC-1 COMPLEX SUBUNIT P100"/>
    <property type="match status" value="1"/>
</dbReference>
<feature type="region of interest" description="Disordered" evidence="1">
    <location>
        <begin position="567"/>
        <end position="652"/>
    </location>
</feature>
<accession>M2NKQ3</accession>
<evidence type="ECO:0000313" key="4">
    <source>
        <dbReference type="Proteomes" id="UP000011761"/>
    </source>
</evidence>
<feature type="domain" description="CUE" evidence="2">
    <location>
        <begin position="325"/>
        <end position="368"/>
    </location>
</feature>
<dbReference type="eggNOG" id="ENOG502RV3A">
    <property type="taxonomic scope" value="Eukaryota"/>
</dbReference>
<name>M2NKQ3_BAUPA</name>